<dbReference type="AlphaFoldDB" id="A0A7S1G2D3"/>
<name>A0A7S1G2D3_9STRA</name>
<proteinExistence type="predicted"/>
<feature type="region of interest" description="Disordered" evidence="2">
    <location>
        <begin position="116"/>
        <end position="142"/>
    </location>
</feature>
<evidence type="ECO:0000256" key="2">
    <source>
        <dbReference type="SAM" id="MobiDB-lite"/>
    </source>
</evidence>
<feature type="coiled-coil region" evidence="1">
    <location>
        <begin position="165"/>
        <end position="192"/>
    </location>
</feature>
<dbReference type="EMBL" id="HBFR01041980">
    <property type="protein sequence ID" value="CAD8903468.1"/>
    <property type="molecule type" value="Transcribed_RNA"/>
</dbReference>
<evidence type="ECO:0000256" key="1">
    <source>
        <dbReference type="SAM" id="Coils"/>
    </source>
</evidence>
<feature type="coiled-coil region" evidence="1">
    <location>
        <begin position="34"/>
        <end position="71"/>
    </location>
</feature>
<gene>
    <name evidence="3" type="ORF">CHYS00102_LOCUS30688</name>
</gene>
<reference evidence="3" key="1">
    <citation type="submission" date="2021-01" db="EMBL/GenBank/DDBJ databases">
        <authorList>
            <person name="Corre E."/>
            <person name="Pelletier E."/>
            <person name="Niang G."/>
            <person name="Scheremetjew M."/>
            <person name="Finn R."/>
            <person name="Kale V."/>
            <person name="Holt S."/>
            <person name="Cochrane G."/>
            <person name="Meng A."/>
            <person name="Brown T."/>
            <person name="Cohen L."/>
        </authorList>
    </citation>
    <scope>NUCLEOTIDE SEQUENCE</scope>
    <source>
        <strain evidence="3">308</strain>
    </source>
</reference>
<sequence>MVCSFCRDIFAQYFLVVRADIVFLGHSVHARAGLSSLRTTKKDEKEALKALARARQSISTYKEKMVQVQKNLNAAGVSQRRVVQDRDRIENALNRRRRIVLRVLRRRANERQLQTSKLEEVEMGPDTSLEEAGDNQDAPVPDRLEELAQKEMLLTIQAKKRGERAKVLAEREKELKRRARKLEEELEKEGSN</sequence>
<keyword evidence="1" id="KW-0175">Coiled coil</keyword>
<protein>
    <submittedName>
        <fullName evidence="3">Uncharacterized protein</fullName>
    </submittedName>
</protein>
<evidence type="ECO:0000313" key="3">
    <source>
        <dbReference type="EMBL" id="CAD8903468.1"/>
    </source>
</evidence>
<organism evidence="3">
    <name type="scientific">Corethron hystrix</name>
    <dbReference type="NCBI Taxonomy" id="216773"/>
    <lineage>
        <taxon>Eukaryota</taxon>
        <taxon>Sar</taxon>
        <taxon>Stramenopiles</taxon>
        <taxon>Ochrophyta</taxon>
        <taxon>Bacillariophyta</taxon>
        <taxon>Coscinodiscophyceae</taxon>
        <taxon>Corethrophycidae</taxon>
        <taxon>Corethrales</taxon>
        <taxon>Corethraceae</taxon>
        <taxon>Corethron</taxon>
    </lineage>
</organism>
<accession>A0A7S1G2D3</accession>